<comment type="caution">
    <text evidence="1">The sequence shown here is derived from an EMBL/GenBank/DDBJ whole genome shotgun (WGS) entry which is preliminary data.</text>
</comment>
<name>A0AAE3L4W5_9GAMM</name>
<organism evidence="1 2">
    <name type="scientific">Methylohalomonas lacus</name>
    <dbReference type="NCBI Taxonomy" id="398773"/>
    <lineage>
        <taxon>Bacteria</taxon>
        <taxon>Pseudomonadati</taxon>
        <taxon>Pseudomonadota</taxon>
        <taxon>Gammaproteobacteria</taxon>
        <taxon>Methylohalomonadales</taxon>
        <taxon>Methylohalomonadaceae</taxon>
        <taxon>Methylohalomonas</taxon>
    </lineage>
</organism>
<gene>
    <name evidence="1" type="ORF">J2T55_002653</name>
</gene>
<evidence type="ECO:0000313" key="1">
    <source>
        <dbReference type="EMBL" id="MCS3904613.1"/>
    </source>
</evidence>
<keyword evidence="2" id="KW-1185">Reference proteome</keyword>
<sequence length="108" mass="11424">MNPNLPMNAAAGLTRRPLLMRALLLLVLLMQYAAVTHAAAHHLFDTPLHAETAQCDGFHLQQSWGQPSAPAGCVSDTARGELAVVATLAVPPRSPAAAFQPRAPPRLS</sequence>
<accession>A0AAE3L4W5</accession>
<dbReference type="AlphaFoldDB" id="A0AAE3L4W5"/>
<dbReference type="EMBL" id="JANUCT010000030">
    <property type="protein sequence ID" value="MCS3904613.1"/>
    <property type="molecule type" value="Genomic_DNA"/>
</dbReference>
<proteinExistence type="predicted"/>
<dbReference type="RefSeq" id="WP_259057811.1">
    <property type="nucleotide sequence ID" value="NZ_JANUCT010000030.1"/>
</dbReference>
<protein>
    <submittedName>
        <fullName evidence="1">Uncharacterized protein</fullName>
    </submittedName>
</protein>
<evidence type="ECO:0000313" key="2">
    <source>
        <dbReference type="Proteomes" id="UP001204445"/>
    </source>
</evidence>
<dbReference type="Proteomes" id="UP001204445">
    <property type="component" value="Unassembled WGS sequence"/>
</dbReference>
<reference evidence="1" key="1">
    <citation type="submission" date="2022-08" db="EMBL/GenBank/DDBJ databases">
        <title>Genomic Encyclopedia of Type Strains, Phase III (KMG-III): the genomes of soil and plant-associated and newly described type strains.</title>
        <authorList>
            <person name="Whitman W."/>
        </authorList>
    </citation>
    <scope>NUCLEOTIDE SEQUENCE</scope>
    <source>
        <strain evidence="1">HMT 1</strain>
    </source>
</reference>